<evidence type="ECO:0000313" key="2">
    <source>
        <dbReference type="EMBL" id="GFE35736.1"/>
    </source>
</evidence>
<accession>A0A640UNN2</accession>
<sequence>MIAIGSAAVPFAANSDTVISPQEPAPTGLPVTIGEISISDQARALHRGSALGRNPGSAYTRKGQATGQWPGPRPSGHLHARHVRVGRDAEVRQLRSSVRRSQCTPIRSATAKPNTSQNSADFPSLTLIRTSDPQSLEILPIKIFVPLSAGHSWDCFARQAPRLVTARRRFPRGRPDSEWATGHEET</sequence>
<organism evidence="2 3">
    <name type="scientific">Streptomyces tubercidicus</name>
    <dbReference type="NCBI Taxonomy" id="47759"/>
    <lineage>
        <taxon>Bacteria</taxon>
        <taxon>Bacillati</taxon>
        <taxon>Actinomycetota</taxon>
        <taxon>Actinomycetes</taxon>
        <taxon>Kitasatosporales</taxon>
        <taxon>Streptomycetaceae</taxon>
        <taxon>Streptomyces</taxon>
    </lineage>
</organism>
<keyword evidence="3" id="KW-1185">Reference proteome</keyword>
<proteinExistence type="predicted"/>
<comment type="caution">
    <text evidence="2">The sequence shown here is derived from an EMBL/GenBank/DDBJ whole genome shotgun (WGS) entry which is preliminary data.</text>
</comment>
<reference evidence="2 3" key="1">
    <citation type="submission" date="2019-12" db="EMBL/GenBank/DDBJ databases">
        <title>Whole genome shotgun sequence of Streptomyces tubercidicus NBRC 13090.</title>
        <authorList>
            <person name="Ichikawa N."/>
            <person name="Kimura A."/>
            <person name="Kitahashi Y."/>
            <person name="Komaki H."/>
            <person name="Tamura T."/>
        </authorList>
    </citation>
    <scope>NUCLEOTIDE SEQUENCE [LARGE SCALE GENOMIC DNA]</scope>
    <source>
        <strain evidence="2 3">NBRC 13090</strain>
    </source>
</reference>
<gene>
    <name evidence="2" type="ORF">Stube_04090</name>
</gene>
<feature type="region of interest" description="Disordered" evidence="1">
    <location>
        <begin position="49"/>
        <end position="77"/>
    </location>
</feature>
<feature type="compositionally biased region" description="Polar residues" evidence="1">
    <location>
        <begin position="103"/>
        <end position="119"/>
    </location>
</feature>
<protein>
    <submittedName>
        <fullName evidence="2">Uncharacterized protein</fullName>
    </submittedName>
</protein>
<name>A0A640UNN2_9ACTN</name>
<dbReference type="AlphaFoldDB" id="A0A640UNN2"/>
<feature type="region of interest" description="Disordered" evidence="1">
    <location>
        <begin position="95"/>
        <end position="119"/>
    </location>
</feature>
<dbReference type="Proteomes" id="UP000431826">
    <property type="component" value="Unassembled WGS sequence"/>
</dbReference>
<evidence type="ECO:0000313" key="3">
    <source>
        <dbReference type="Proteomes" id="UP000431826"/>
    </source>
</evidence>
<evidence type="ECO:0000256" key="1">
    <source>
        <dbReference type="SAM" id="MobiDB-lite"/>
    </source>
</evidence>
<dbReference type="EMBL" id="BLIR01000001">
    <property type="protein sequence ID" value="GFE35736.1"/>
    <property type="molecule type" value="Genomic_DNA"/>
</dbReference>